<name>A0A9P5ZI11_PLEER</name>
<reference evidence="1" key="1">
    <citation type="submission" date="2020-11" db="EMBL/GenBank/DDBJ databases">
        <authorList>
            <consortium name="DOE Joint Genome Institute"/>
            <person name="Ahrendt S."/>
            <person name="Riley R."/>
            <person name="Andreopoulos W."/>
            <person name="Labutti K."/>
            <person name="Pangilinan J."/>
            <person name="Ruiz-Duenas F.J."/>
            <person name="Barrasa J.M."/>
            <person name="Sanchez-Garcia M."/>
            <person name="Camarero S."/>
            <person name="Miyauchi S."/>
            <person name="Serrano A."/>
            <person name="Linde D."/>
            <person name="Babiker R."/>
            <person name="Drula E."/>
            <person name="Ayuso-Fernandez I."/>
            <person name="Pacheco R."/>
            <person name="Padilla G."/>
            <person name="Ferreira P."/>
            <person name="Barriuso J."/>
            <person name="Kellner H."/>
            <person name="Castanera R."/>
            <person name="Alfaro M."/>
            <person name="Ramirez L."/>
            <person name="Pisabarro A.G."/>
            <person name="Kuo A."/>
            <person name="Tritt A."/>
            <person name="Lipzen A."/>
            <person name="He G."/>
            <person name="Yan M."/>
            <person name="Ng V."/>
            <person name="Cullen D."/>
            <person name="Martin F."/>
            <person name="Rosso M.-N."/>
            <person name="Henrissat B."/>
            <person name="Hibbett D."/>
            <person name="Martinez A.T."/>
            <person name="Grigoriev I.V."/>
        </authorList>
    </citation>
    <scope>NUCLEOTIDE SEQUENCE</scope>
    <source>
        <strain evidence="1">ATCC 90797</strain>
    </source>
</reference>
<accession>A0A9P5ZI11</accession>
<comment type="caution">
    <text evidence="1">The sequence shown here is derived from an EMBL/GenBank/DDBJ whole genome shotgun (WGS) entry which is preliminary data.</text>
</comment>
<protein>
    <submittedName>
        <fullName evidence="1">Uncharacterized protein</fullName>
    </submittedName>
</protein>
<evidence type="ECO:0000313" key="1">
    <source>
        <dbReference type="EMBL" id="KAF9488448.1"/>
    </source>
</evidence>
<dbReference type="AlphaFoldDB" id="A0A9P5ZI11"/>
<dbReference type="Proteomes" id="UP000807025">
    <property type="component" value="Unassembled WGS sequence"/>
</dbReference>
<evidence type="ECO:0000313" key="2">
    <source>
        <dbReference type="Proteomes" id="UP000807025"/>
    </source>
</evidence>
<proteinExistence type="predicted"/>
<organism evidence="1 2">
    <name type="scientific">Pleurotus eryngii</name>
    <name type="common">Boletus of the steppes</name>
    <dbReference type="NCBI Taxonomy" id="5323"/>
    <lineage>
        <taxon>Eukaryota</taxon>
        <taxon>Fungi</taxon>
        <taxon>Dikarya</taxon>
        <taxon>Basidiomycota</taxon>
        <taxon>Agaricomycotina</taxon>
        <taxon>Agaricomycetes</taxon>
        <taxon>Agaricomycetidae</taxon>
        <taxon>Agaricales</taxon>
        <taxon>Pleurotineae</taxon>
        <taxon>Pleurotaceae</taxon>
        <taxon>Pleurotus</taxon>
    </lineage>
</organism>
<sequence>MHVSLLNVVISTVFLSPPPTHNTILERLLEMPSINDSKCVLITGATVGTRPVTSVECEGGGKCSERRNEVVRSWSREVVEEERRERKRRDKAD</sequence>
<gene>
    <name evidence="1" type="ORF">BDN71DRAFT_1457211</name>
</gene>
<keyword evidence="2" id="KW-1185">Reference proteome</keyword>
<dbReference type="EMBL" id="MU154713">
    <property type="protein sequence ID" value="KAF9488448.1"/>
    <property type="molecule type" value="Genomic_DNA"/>
</dbReference>